<sequence length="284" mass="33094">PSPTLEMLPKENLFKIISFLTLRDRKTLHECSETLKEAVQQSDLYVKYVYLNFEKFQSHDLQIAVGVSPDDIPESINVDRNDSESIRRWLSNLRKRLFFRRLIADRLQIACGSELVEASILEHIAAQFDYRSFQFQFYSRNQQGVLNFALRSKKRIDTFCAYYFSPDPHEIIELPRMSDLQVDHMTPGFSDEQVLAIARKEHITASIRGDLSHATTLLRLIQMVRSSNLILEMQIIVPSTVFHRFLSSIGLREEGNVLMDVSEPNSPVFWLEWDRRSLYFLDTG</sequence>
<reference evidence="2" key="1">
    <citation type="submission" date="2023-10" db="EMBL/GenBank/DDBJ databases">
        <title>Genome assembly of Pristionchus species.</title>
        <authorList>
            <person name="Yoshida K."/>
            <person name="Sommer R.J."/>
        </authorList>
    </citation>
    <scope>NUCLEOTIDE SEQUENCE</scope>
    <source>
        <strain evidence="2">RS5133</strain>
    </source>
</reference>
<keyword evidence="3" id="KW-1185">Reference proteome</keyword>
<feature type="non-terminal residue" evidence="2">
    <location>
        <position position="284"/>
    </location>
</feature>
<dbReference type="SUPFAM" id="SSF81383">
    <property type="entry name" value="F-box domain"/>
    <property type="match status" value="1"/>
</dbReference>
<name>A0AAV5VE64_9BILA</name>
<dbReference type="PROSITE" id="PS50181">
    <property type="entry name" value="FBOX"/>
    <property type="match status" value="1"/>
</dbReference>
<accession>A0AAV5VE64</accession>
<evidence type="ECO:0000313" key="2">
    <source>
        <dbReference type="EMBL" id="GMT17719.1"/>
    </source>
</evidence>
<dbReference type="Proteomes" id="UP001432322">
    <property type="component" value="Unassembled WGS sequence"/>
</dbReference>
<comment type="caution">
    <text evidence="2">The sequence shown here is derived from an EMBL/GenBank/DDBJ whole genome shotgun (WGS) entry which is preliminary data.</text>
</comment>
<dbReference type="EMBL" id="BTSY01000003">
    <property type="protein sequence ID" value="GMT17719.1"/>
    <property type="molecule type" value="Genomic_DNA"/>
</dbReference>
<dbReference type="InterPro" id="IPR036047">
    <property type="entry name" value="F-box-like_dom_sf"/>
</dbReference>
<evidence type="ECO:0000313" key="3">
    <source>
        <dbReference type="Proteomes" id="UP001432322"/>
    </source>
</evidence>
<dbReference type="AlphaFoldDB" id="A0AAV5VE64"/>
<protein>
    <recommendedName>
        <fullName evidence="1">F-box domain-containing protein</fullName>
    </recommendedName>
</protein>
<proteinExistence type="predicted"/>
<organism evidence="2 3">
    <name type="scientific">Pristionchus fissidentatus</name>
    <dbReference type="NCBI Taxonomy" id="1538716"/>
    <lineage>
        <taxon>Eukaryota</taxon>
        <taxon>Metazoa</taxon>
        <taxon>Ecdysozoa</taxon>
        <taxon>Nematoda</taxon>
        <taxon>Chromadorea</taxon>
        <taxon>Rhabditida</taxon>
        <taxon>Rhabditina</taxon>
        <taxon>Diplogasteromorpha</taxon>
        <taxon>Diplogasteroidea</taxon>
        <taxon>Neodiplogasteridae</taxon>
        <taxon>Pristionchus</taxon>
    </lineage>
</organism>
<dbReference type="InterPro" id="IPR001810">
    <property type="entry name" value="F-box_dom"/>
</dbReference>
<evidence type="ECO:0000259" key="1">
    <source>
        <dbReference type="PROSITE" id="PS50181"/>
    </source>
</evidence>
<feature type="non-terminal residue" evidence="2">
    <location>
        <position position="1"/>
    </location>
</feature>
<gene>
    <name evidence="2" type="ORF">PFISCL1PPCAC_9016</name>
</gene>
<feature type="domain" description="F-box" evidence="1">
    <location>
        <begin position="2"/>
        <end position="48"/>
    </location>
</feature>